<feature type="domain" description="PI3K/PI4K catalytic" evidence="6">
    <location>
        <begin position="166"/>
        <end position="450"/>
    </location>
</feature>
<evidence type="ECO:0000256" key="1">
    <source>
        <dbReference type="ARBA" id="ARBA00008941"/>
    </source>
</evidence>
<dbReference type="PANTHER" id="PTHR45800:SF11">
    <property type="entry name" value="PHOSPHATIDYLINOSITOL 3-KINASE-RELATED PROTEIN KINASE"/>
    <property type="match status" value="1"/>
</dbReference>
<gene>
    <name evidence="7" type="ORF">TOLI1172_LOCUS259</name>
</gene>
<dbReference type="GO" id="GO:0005524">
    <property type="term" value="F:ATP binding"/>
    <property type="evidence" value="ECO:0007669"/>
    <property type="project" value="UniProtKB-KW"/>
</dbReference>
<keyword evidence="5" id="KW-0067">ATP-binding</keyword>
<dbReference type="GO" id="GO:0016301">
    <property type="term" value="F:kinase activity"/>
    <property type="evidence" value="ECO:0007669"/>
    <property type="project" value="UniProtKB-KW"/>
</dbReference>
<evidence type="ECO:0000259" key="6">
    <source>
        <dbReference type="PROSITE" id="PS50290"/>
    </source>
</evidence>
<accession>A0A7S1EPB5</accession>
<evidence type="ECO:0000256" key="2">
    <source>
        <dbReference type="ARBA" id="ARBA00022679"/>
    </source>
</evidence>
<evidence type="ECO:0000256" key="3">
    <source>
        <dbReference type="ARBA" id="ARBA00022741"/>
    </source>
</evidence>
<dbReference type="PANTHER" id="PTHR45800">
    <property type="entry name" value="PHOSPHATIDYLINOSITOL 4-KINASE GAMMA"/>
    <property type="match status" value="1"/>
</dbReference>
<sequence length="677" mass="75283">MAANSIMCSFELRNELESSINASSTSVRFRFDKNDLHEIPPSYPRAVPVSLGNTTNTVDELSGTPTQPGLVPTGASVPVITNNMQKVASRGTYNQRCSDFKTEQTLLTSARRLATSLDSPFDSKDHSFELISRGARLWQKHEKLGFHPWDFSQISSAALTLARGSASAERPAREGVCGSYFIRGESEILGIFKPADEEAGNSDVEDRVAESGSNHLDDLFHPGGGAAREVAAYLLDHDNFARVPQTALAKVDISLPDKQCVVSRSERPKDGAFQVYVSNLGDADDFGPGVFITEDVHRIAVLDIRTLNCDRHGGNLLVVPSNSGSYGLIPIDHGYILPDRLPTCPWPVWMDWKQAKVPVSEQTRRYVDLIDASMDSRIIKEELQGGIGSRALAWLKISTFLLKRGVQLGMSLYDIGCLIFSRNPNEETSELSKIVSEALDAARIRERRIFSDESTSSSPEKEFSLSRGNSEEIFKFDDDLAHEPGSRLRAEKQLCLDPFGHEWHDVIWDYVVKYACRRIDERLQVYLEGGDRKSLSKRTLSRVRSIPEFAIASPGKSQTIDSERMEHCNYFKSATCSPTRFHADSSPLSMKSISGCSDYEKKGCIRRLELSESESQEVQLRMHTNFQKLPDLNNSLLTLFGSDAGAELNKSMMTSPLSSNDQSSHHGEACFIEYQQS</sequence>
<evidence type="ECO:0000256" key="4">
    <source>
        <dbReference type="ARBA" id="ARBA00022777"/>
    </source>
</evidence>
<dbReference type="EMBL" id="HBFP01000336">
    <property type="protein sequence ID" value="CAD8815871.1"/>
    <property type="molecule type" value="Transcribed_RNA"/>
</dbReference>
<protein>
    <recommendedName>
        <fullName evidence="6">PI3K/PI4K catalytic domain-containing protein</fullName>
    </recommendedName>
</protein>
<evidence type="ECO:0000313" key="7">
    <source>
        <dbReference type="EMBL" id="CAD8815871.1"/>
    </source>
</evidence>
<organism evidence="7">
    <name type="scientific">Timspurckia oligopyrenoides</name>
    <dbReference type="NCBI Taxonomy" id="708627"/>
    <lineage>
        <taxon>Eukaryota</taxon>
        <taxon>Rhodophyta</taxon>
        <taxon>Bangiophyceae</taxon>
        <taxon>Porphyridiales</taxon>
        <taxon>Porphyridiaceae</taxon>
        <taxon>Timspurckia</taxon>
    </lineage>
</organism>
<reference evidence="7" key="1">
    <citation type="submission" date="2021-01" db="EMBL/GenBank/DDBJ databases">
        <authorList>
            <person name="Corre E."/>
            <person name="Pelletier E."/>
            <person name="Niang G."/>
            <person name="Scheremetjew M."/>
            <person name="Finn R."/>
            <person name="Kale V."/>
            <person name="Holt S."/>
            <person name="Cochrane G."/>
            <person name="Meng A."/>
            <person name="Brown T."/>
            <person name="Cohen L."/>
        </authorList>
    </citation>
    <scope>NUCLEOTIDE SEQUENCE</scope>
    <source>
        <strain evidence="7">CCMP3278</strain>
    </source>
</reference>
<evidence type="ECO:0000256" key="5">
    <source>
        <dbReference type="ARBA" id="ARBA00022840"/>
    </source>
</evidence>
<dbReference type="InterPro" id="IPR000403">
    <property type="entry name" value="PI3/4_kinase_cat_dom"/>
</dbReference>
<keyword evidence="2" id="KW-0808">Transferase</keyword>
<dbReference type="AlphaFoldDB" id="A0A7S1EPB5"/>
<dbReference type="InterPro" id="IPR044571">
    <property type="entry name" value="P4KG1-8"/>
</dbReference>
<dbReference type="Pfam" id="PF00454">
    <property type="entry name" value="PI3_PI4_kinase"/>
    <property type="match status" value="1"/>
</dbReference>
<proteinExistence type="inferred from homology"/>
<keyword evidence="3" id="KW-0547">Nucleotide-binding</keyword>
<name>A0A7S1EPB5_9RHOD</name>
<dbReference type="PROSITE" id="PS50290">
    <property type="entry name" value="PI3_4_KINASE_3"/>
    <property type="match status" value="1"/>
</dbReference>
<keyword evidence="4" id="KW-0418">Kinase</keyword>
<comment type="similarity">
    <text evidence="1">Belongs to the PI3/PI4-kinase family. Type II PI4K subfamily.</text>
</comment>